<feature type="compositionally biased region" description="Gly residues" evidence="5">
    <location>
        <begin position="363"/>
        <end position="372"/>
    </location>
</feature>
<evidence type="ECO:0000256" key="5">
    <source>
        <dbReference type="SAM" id="MobiDB-lite"/>
    </source>
</evidence>
<keyword evidence="4 6" id="KW-0472">Membrane</keyword>
<feature type="compositionally biased region" description="Low complexity" evidence="5">
    <location>
        <begin position="519"/>
        <end position="530"/>
    </location>
</feature>
<proteinExistence type="predicted"/>
<dbReference type="Proteomes" id="UP000078544">
    <property type="component" value="Unassembled WGS sequence"/>
</dbReference>
<evidence type="ECO:0000256" key="6">
    <source>
        <dbReference type="SAM" id="Phobius"/>
    </source>
</evidence>
<keyword evidence="3 6" id="KW-1133">Transmembrane helix</keyword>
<evidence type="ECO:0000256" key="7">
    <source>
        <dbReference type="SAM" id="SignalP"/>
    </source>
</evidence>
<feature type="compositionally biased region" description="Gly residues" evidence="5">
    <location>
        <begin position="346"/>
        <end position="355"/>
    </location>
</feature>
<feature type="compositionally biased region" description="Pro residues" evidence="5">
    <location>
        <begin position="426"/>
        <end position="452"/>
    </location>
</feature>
<dbReference type="STRING" id="1081109.A0A167ZZR0"/>
<dbReference type="AlphaFoldDB" id="A0A167ZZR0"/>
<dbReference type="GO" id="GO:0005886">
    <property type="term" value="C:plasma membrane"/>
    <property type="evidence" value="ECO:0007669"/>
    <property type="project" value="InterPro"/>
</dbReference>
<feature type="transmembrane region" description="Helical" evidence="6">
    <location>
        <begin position="149"/>
        <end position="171"/>
    </location>
</feature>
<comment type="subcellular location">
    <subcellularLocation>
        <location evidence="1">Membrane</location>
        <topology evidence="1">Multi-pass membrane protein</topology>
    </subcellularLocation>
</comment>
<evidence type="ECO:0000313" key="8">
    <source>
        <dbReference type="EMBL" id="KZZ93292.1"/>
    </source>
</evidence>
<accession>A0A167ZZR0</accession>
<dbReference type="GO" id="GO:0032153">
    <property type="term" value="C:cell division site"/>
    <property type="evidence" value="ECO:0007669"/>
    <property type="project" value="TreeGrafter"/>
</dbReference>
<evidence type="ECO:0000256" key="2">
    <source>
        <dbReference type="ARBA" id="ARBA00022692"/>
    </source>
</evidence>
<evidence type="ECO:0000256" key="3">
    <source>
        <dbReference type="ARBA" id="ARBA00022989"/>
    </source>
</evidence>
<evidence type="ECO:0000313" key="9">
    <source>
        <dbReference type="Proteomes" id="UP000078544"/>
    </source>
</evidence>
<feature type="signal peptide" evidence="7">
    <location>
        <begin position="1"/>
        <end position="25"/>
    </location>
</feature>
<keyword evidence="2 6" id="KW-0812">Transmembrane</keyword>
<feature type="region of interest" description="Disordered" evidence="5">
    <location>
        <begin position="507"/>
        <end position="550"/>
    </location>
</feature>
<protein>
    <submittedName>
        <fullName evidence="8">Actin cortical patch SUR7/pH-response regulator PalI</fullName>
    </submittedName>
</protein>
<feature type="region of interest" description="Disordered" evidence="5">
    <location>
        <begin position="649"/>
        <end position="680"/>
    </location>
</feature>
<dbReference type="GO" id="GO:0035838">
    <property type="term" value="C:growing cell tip"/>
    <property type="evidence" value="ECO:0007669"/>
    <property type="project" value="TreeGrafter"/>
</dbReference>
<name>A0A167ZZR0_9HYPO</name>
<feature type="transmembrane region" description="Helical" evidence="6">
    <location>
        <begin position="117"/>
        <end position="143"/>
    </location>
</feature>
<reference evidence="8 9" key="1">
    <citation type="journal article" date="2016" name="Genome Biol. Evol.">
        <title>Divergent and convergent evolution of fungal pathogenicity.</title>
        <authorList>
            <person name="Shang Y."/>
            <person name="Xiao G."/>
            <person name="Zheng P."/>
            <person name="Cen K."/>
            <person name="Zhan S."/>
            <person name="Wang C."/>
        </authorList>
    </citation>
    <scope>NUCLEOTIDE SEQUENCE [LARGE SCALE GENOMIC DNA]</scope>
    <source>
        <strain evidence="8 9">RCEF 2490</strain>
    </source>
</reference>
<keyword evidence="9" id="KW-1185">Reference proteome</keyword>
<sequence length="680" mass="72273">MLRPATPLSVVLLVAFVMLLFTAISVPVTKIVPLGEFNNVKYGAFGYCDGDKCSSIGLGYPASIFSDDTQKFDLPNSIRRTLSMVLVLHPVAAFLTLITFCLAAAAHMHSPAHSGRYLLLLFLLALLTFLISLGAFIVDVLLFIPHPAWGTYITLAATIILAISTVVSCAMRRSIMGRKARRKRIAENAEMSGENYYNREGQVKTMPLVESHATIPAVGGGHPGAGDALPAFATFESPQKDDQVSDERIPLTQRSPVEKPIEVMAINDGQGMGVAAAARSPSRDRYGNPTNASPSTYGPPIYARGRGGGPRGGQGGANGRGGFDAYGMAGQGRGMGRQGYGPPPGRGGARGRGGYGPPPRGAYGPGGMRGGRGPPPVAGYGNMPPAQYDQRPPIEEYGPYTTSQAPPMDRGWNGSQNGNNDLPRAESPPPLPGQALTRPPPMGMGAIPPNPPHGFGNQNHNQLRDSDLDVAGMVGLQQGRAIGVGGGRDTIMSEGSKYSTDEQYVPPRAAWNQGTGRNSPRTASPARSFRPAPPELPGQAMSTSRRGSLKSDYYEDVDPRFDDMSPAPLHFAQGRGQPIPANDNDYEDVHAIIDGARSPVESERSNFTSISQRGVNPQWDQVPPMPNQIPPLRRPVQVKQQTQDLLLNNPDFQLPGSRAQGPNRVGPGMIPGSAYPAGAI</sequence>
<evidence type="ECO:0000256" key="1">
    <source>
        <dbReference type="ARBA" id="ARBA00004141"/>
    </source>
</evidence>
<evidence type="ECO:0000256" key="4">
    <source>
        <dbReference type="ARBA" id="ARBA00023136"/>
    </source>
</evidence>
<gene>
    <name evidence="8" type="ORF">AAL_05677</name>
</gene>
<dbReference type="Pfam" id="PF06687">
    <property type="entry name" value="SUR7"/>
    <property type="match status" value="1"/>
</dbReference>
<feature type="compositionally biased region" description="Gly residues" evidence="5">
    <location>
        <begin position="305"/>
        <end position="339"/>
    </location>
</feature>
<feature type="region of interest" description="Disordered" evidence="5">
    <location>
        <begin position="280"/>
        <end position="453"/>
    </location>
</feature>
<dbReference type="EMBL" id="AZGY01000013">
    <property type="protein sequence ID" value="KZZ93292.1"/>
    <property type="molecule type" value="Genomic_DNA"/>
</dbReference>
<dbReference type="InterPro" id="IPR051380">
    <property type="entry name" value="pH-response_reg_palI/RIM9"/>
</dbReference>
<feature type="chain" id="PRO_5007895142" evidence="7">
    <location>
        <begin position="26"/>
        <end position="680"/>
    </location>
</feature>
<comment type="caution">
    <text evidence="8">The sequence shown here is derived from an EMBL/GenBank/DDBJ whole genome shotgun (WGS) entry which is preliminary data.</text>
</comment>
<dbReference type="PANTHER" id="PTHR28013">
    <property type="entry name" value="PROTEIN DCV1-RELATED"/>
    <property type="match status" value="1"/>
</dbReference>
<dbReference type="PANTHER" id="PTHR28013:SF3">
    <property type="entry name" value="PROTEIN DCV1-RELATED"/>
    <property type="match status" value="1"/>
</dbReference>
<dbReference type="OrthoDB" id="2354757at2759"/>
<organism evidence="8 9">
    <name type="scientific">Moelleriella libera RCEF 2490</name>
    <dbReference type="NCBI Taxonomy" id="1081109"/>
    <lineage>
        <taxon>Eukaryota</taxon>
        <taxon>Fungi</taxon>
        <taxon>Dikarya</taxon>
        <taxon>Ascomycota</taxon>
        <taxon>Pezizomycotina</taxon>
        <taxon>Sordariomycetes</taxon>
        <taxon>Hypocreomycetidae</taxon>
        <taxon>Hypocreales</taxon>
        <taxon>Clavicipitaceae</taxon>
        <taxon>Moelleriella</taxon>
    </lineage>
</organism>
<keyword evidence="7" id="KW-0732">Signal</keyword>
<dbReference type="InterPro" id="IPR009571">
    <property type="entry name" value="SUR7/Rim9-like_fungi"/>
</dbReference>
<feature type="transmembrane region" description="Helical" evidence="6">
    <location>
        <begin position="82"/>
        <end position="105"/>
    </location>
</feature>